<keyword evidence="10" id="KW-1185">Reference proteome</keyword>
<comment type="similarity">
    <text evidence="2">Belongs to the SNTX/VTX toxin family.</text>
</comment>
<feature type="compositionally biased region" description="Polar residues" evidence="7">
    <location>
        <begin position="161"/>
        <end position="174"/>
    </location>
</feature>
<sequence length="881" mass="98375">MATVTARRTLVFEIQKRLSGLSGSQLLAVASAISDVSETSNIDELSEPELYDLIIDHIRSKKLRVLEDEGMVQLLLLDDMLNDLLAKDTREVGASQAAFLERGDVTTHQQGGSTPSHLDPDHPDKHPTTPTTDIPTQPLNMNRDIHIPPAPMGRDPGMPASNLTTSASVKSRTTGVGSASRVRVGEMTVAALGRPFTLGMLYDARRDKLVQGLKLWNAETLKVKTSETPQQSSTFEISASDSIESNSTLMDIEASLKASFLSGMIEVGGSAKYLNDQKKFKNQSRVTFQYKATTNFKQLSIDQVTLDTEKMEVIEKGLATHVVTGILYGANAFFVFDSEKLEASQVQDIQGSMQAVIMKIPSIDVEAKVGIKLTDEEKALTNKFSCKFYGDFILKSNPATFQEAVKTYSQLPQLLGTKGKNSVPLKVWLMPLKNLDPKAAELMTEISIGLVGKAQVALEDLKDIQMRCNDSLEDKVVESFPVPHEKLSTFQRLCGHYKTSLQQTMAEKLTLIRAGEEDESSLVQVFEDRHQSPFSHEKLNKWLENKEREINVIRSCVDTMEGVKIVLNQTELDREVLDSDVDGVLCFVFTSMLKGDIYLDEMAGDFKSPKLGSTHEDQWYYSDEVLNTMREKSKTFQGSAKALKNNSKFRFLIMATNNDNYKGATIYHYKNHSLHTQDFSLITLFNVETVTDKRDLIWYACDLTLDPDTANNRLTLSQENKKATYGKDQKYPSHPERFECPQVLCKEELSGHHYWEVEWSNGTNESVHVAVAYKGVGRKGNKQGDFGDNLKSWSVGKCFSSKKTLVKAYHKGKGLKVPHPSGCFSRIGVYLDWPAGTLSFYKVSANTLSHLHTFRTTFTEPLVPGLLARGDSNYAYLCPFE</sequence>
<keyword evidence="6" id="KW-0204">Cytolysis</keyword>
<protein>
    <recommendedName>
        <fullName evidence="8">B30.2/SPRY domain-containing protein</fullName>
    </recommendedName>
</protein>
<dbReference type="PRINTS" id="PR01407">
    <property type="entry name" value="BUTYPHLNCDUF"/>
</dbReference>
<feature type="compositionally biased region" description="Basic and acidic residues" evidence="7">
    <location>
        <begin position="118"/>
        <end position="127"/>
    </location>
</feature>
<dbReference type="GO" id="GO:0031640">
    <property type="term" value="P:killing of cells of another organism"/>
    <property type="evidence" value="ECO:0007669"/>
    <property type="project" value="UniProtKB-KW"/>
</dbReference>
<evidence type="ECO:0000256" key="4">
    <source>
        <dbReference type="ARBA" id="ARBA00022656"/>
    </source>
</evidence>
<gene>
    <name evidence="9" type="ORF">OYC64_004079</name>
</gene>
<dbReference type="InterPro" id="IPR006574">
    <property type="entry name" value="PRY"/>
</dbReference>
<dbReference type="SMART" id="SM00589">
    <property type="entry name" value="PRY"/>
    <property type="match status" value="1"/>
</dbReference>
<dbReference type="Pfam" id="PF00622">
    <property type="entry name" value="SPRY"/>
    <property type="match status" value="1"/>
</dbReference>
<dbReference type="GO" id="GO:0005576">
    <property type="term" value="C:extracellular region"/>
    <property type="evidence" value="ECO:0007669"/>
    <property type="project" value="UniProtKB-SubCell"/>
</dbReference>
<evidence type="ECO:0000256" key="7">
    <source>
        <dbReference type="SAM" id="MobiDB-lite"/>
    </source>
</evidence>
<keyword evidence="4" id="KW-0800">Toxin</keyword>
<dbReference type="CDD" id="cd16040">
    <property type="entry name" value="SPRY_PRY_SNTX"/>
    <property type="match status" value="1"/>
</dbReference>
<dbReference type="EMBL" id="JBIYXZ010002085">
    <property type="protein sequence ID" value="KAL3045996.1"/>
    <property type="molecule type" value="Genomic_DNA"/>
</dbReference>
<dbReference type="InterPro" id="IPR048997">
    <property type="entry name" value="Stonustoxin-like_helical"/>
</dbReference>
<evidence type="ECO:0000256" key="6">
    <source>
        <dbReference type="ARBA" id="ARBA00022852"/>
    </source>
</evidence>
<dbReference type="SUPFAM" id="SSF49899">
    <property type="entry name" value="Concanavalin A-like lectins/glucanases"/>
    <property type="match status" value="1"/>
</dbReference>
<dbReference type="PANTHER" id="PTHR31594:SF16">
    <property type="entry name" value="SI:CH211-281L24.3"/>
    <property type="match status" value="1"/>
</dbReference>
<dbReference type="SMART" id="SM00449">
    <property type="entry name" value="SPRY"/>
    <property type="match status" value="1"/>
</dbReference>
<accession>A0ABD2FWC0</accession>
<reference evidence="9 10" key="2">
    <citation type="journal article" date="2024" name="G3 (Bethesda)">
        <title>The genome of the cryopelagic Antarctic bald notothen, Trematomus borchgrevinki.</title>
        <authorList>
            <person name="Rayamajhi N."/>
            <person name="Rivera-Colon A.G."/>
            <person name="Minhas B.F."/>
            <person name="Cheng C.C."/>
            <person name="Catchen J.M."/>
        </authorList>
    </citation>
    <scope>NUCLEOTIDE SEQUENCE [LARGE SCALE GENOMIC DNA]</scope>
    <source>
        <strain evidence="9">AGRC-2024</strain>
    </source>
</reference>
<dbReference type="AlphaFoldDB" id="A0ABD2FWC0"/>
<dbReference type="InterPro" id="IPR001870">
    <property type="entry name" value="B30.2/SPRY"/>
</dbReference>
<feature type="domain" description="B30.2/SPRY" evidence="8">
    <location>
        <begin position="683"/>
        <end position="881"/>
    </location>
</feature>
<feature type="region of interest" description="Disordered" evidence="7">
    <location>
        <begin position="101"/>
        <end position="174"/>
    </location>
</feature>
<dbReference type="Proteomes" id="UP001619887">
    <property type="component" value="Unassembled WGS sequence"/>
</dbReference>
<organism evidence="9 10">
    <name type="scientific">Pagothenia borchgrevinki</name>
    <name type="common">Bald rockcod</name>
    <name type="synonym">Trematomus borchgrevinki</name>
    <dbReference type="NCBI Taxonomy" id="8213"/>
    <lineage>
        <taxon>Eukaryota</taxon>
        <taxon>Metazoa</taxon>
        <taxon>Chordata</taxon>
        <taxon>Craniata</taxon>
        <taxon>Vertebrata</taxon>
        <taxon>Euteleostomi</taxon>
        <taxon>Actinopterygii</taxon>
        <taxon>Neopterygii</taxon>
        <taxon>Teleostei</taxon>
        <taxon>Neoteleostei</taxon>
        <taxon>Acanthomorphata</taxon>
        <taxon>Eupercaria</taxon>
        <taxon>Perciformes</taxon>
        <taxon>Notothenioidei</taxon>
        <taxon>Nototheniidae</taxon>
        <taxon>Pagothenia</taxon>
    </lineage>
</organism>
<dbReference type="GO" id="GO:0090729">
    <property type="term" value="F:toxin activity"/>
    <property type="evidence" value="ECO:0007669"/>
    <property type="project" value="UniProtKB-KW"/>
</dbReference>
<dbReference type="InterPro" id="IPR003879">
    <property type="entry name" value="Butyrophylin_SPRY"/>
</dbReference>
<dbReference type="InterPro" id="IPR043136">
    <property type="entry name" value="B30.2/SPRY_sf"/>
</dbReference>
<evidence type="ECO:0000256" key="1">
    <source>
        <dbReference type="ARBA" id="ARBA00004613"/>
    </source>
</evidence>
<dbReference type="InterPro" id="IPR052090">
    <property type="entry name" value="Cytolytic_pore-forming_toxin"/>
</dbReference>
<evidence type="ECO:0000256" key="5">
    <source>
        <dbReference type="ARBA" id="ARBA00022735"/>
    </source>
</evidence>
<keyword evidence="3" id="KW-0964">Secreted</keyword>
<dbReference type="PROSITE" id="PS50188">
    <property type="entry name" value="B302_SPRY"/>
    <property type="match status" value="1"/>
</dbReference>
<dbReference type="Pfam" id="PF13765">
    <property type="entry name" value="PRY"/>
    <property type="match status" value="1"/>
</dbReference>
<dbReference type="Gene3D" id="2.60.120.920">
    <property type="match status" value="1"/>
</dbReference>
<reference evidence="9 10" key="1">
    <citation type="journal article" date="2022" name="G3 (Bethesda)">
        <title>Evaluating Illumina-, Nanopore-, and PacBio-based genome assembly strategies with the bald notothen, Trematomus borchgrevinki.</title>
        <authorList>
            <person name="Rayamajhi N."/>
            <person name="Cheng C.C."/>
            <person name="Catchen J.M."/>
        </authorList>
    </citation>
    <scope>NUCLEOTIDE SEQUENCE [LARGE SCALE GENOMIC DNA]</scope>
    <source>
        <strain evidence="9">AGRC-2024</strain>
    </source>
</reference>
<proteinExistence type="inferred from homology"/>
<comment type="subcellular location">
    <subcellularLocation>
        <location evidence="1">Secreted</location>
    </subcellularLocation>
</comment>
<evidence type="ECO:0000313" key="10">
    <source>
        <dbReference type="Proteomes" id="UP001619887"/>
    </source>
</evidence>
<dbReference type="Pfam" id="PF21109">
    <property type="entry name" value="Stonustoxin_helical"/>
    <property type="match status" value="1"/>
</dbReference>
<comment type="caution">
    <text evidence="9">The sequence shown here is derived from an EMBL/GenBank/DDBJ whole genome shotgun (WGS) entry which is preliminary data.</text>
</comment>
<feature type="compositionally biased region" description="Low complexity" evidence="7">
    <location>
        <begin position="128"/>
        <end position="138"/>
    </location>
</feature>
<keyword evidence="5" id="KW-0354">Hemolysis</keyword>
<dbReference type="InterPro" id="IPR040581">
    <property type="entry name" value="Thioredoxin_11"/>
</dbReference>
<name>A0ABD2FWC0_PAGBO</name>
<evidence type="ECO:0000313" key="9">
    <source>
        <dbReference type="EMBL" id="KAL3045996.1"/>
    </source>
</evidence>
<evidence type="ECO:0000256" key="2">
    <source>
        <dbReference type="ARBA" id="ARBA00006480"/>
    </source>
</evidence>
<dbReference type="InterPro" id="IPR003877">
    <property type="entry name" value="SPRY_dom"/>
</dbReference>
<evidence type="ECO:0000259" key="8">
    <source>
        <dbReference type="PROSITE" id="PS50188"/>
    </source>
</evidence>
<evidence type="ECO:0000256" key="3">
    <source>
        <dbReference type="ARBA" id="ARBA00022525"/>
    </source>
</evidence>
<dbReference type="Pfam" id="PF18078">
    <property type="entry name" value="Thioredoxin_11"/>
    <property type="match status" value="1"/>
</dbReference>
<dbReference type="InterPro" id="IPR013320">
    <property type="entry name" value="ConA-like_dom_sf"/>
</dbReference>
<dbReference type="PANTHER" id="PTHR31594">
    <property type="entry name" value="AIG1-TYPE G DOMAIN-CONTAINING PROTEIN"/>
    <property type="match status" value="1"/>
</dbReference>